<dbReference type="EMBL" id="JBHRST010000019">
    <property type="protein sequence ID" value="MFC3098459.1"/>
    <property type="molecule type" value="Genomic_DNA"/>
</dbReference>
<dbReference type="Proteomes" id="UP001595456">
    <property type="component" value="Unassembled WGS sequence"/>
</dbReference>
<evidence type="ECO:0000256" key="1">
    <source>
        <dbReference type="SAM" id="MobiDB-lite"/>
    </source>
</evidence>
<feature type="signal peptide" evidence="2">
    <location>
        <begin position="1"/>
        <end position="19"/>
    </location>
</feature>
<organism evidence="3 4">
    <name type="scientific">Alteraurantiacibacter palmitatis</name>
    <dbReference type="NCBI Taxonomy" id="2054628"/>
    <lineage>
        <taxon>Bacteria</taxon>
        <taxon>Pseudomonadati</taxon>
        <taxon>Pseudomonadota</taxon>
        <taxon>Alphaproteobacteria</taxon>
        <taxon>Sphingomonadales</taxon>
        <taxon>Erythrobacteraceae</taxon>
        <taxon>Alteraurantiacibacter</taxon>
    </lineage>
</organism>
<comment type="caution">
    <text evidence="3">The sequence shown here is derived from an EMBL/GenBank/DDBJ whole genome shotgun (WGS) entry which is preliminary data.</text>
</comment>
<keyword evidence="2" id="KW-0732">Signal</keyword>
<feature type="compositionally biased region" description="Acidic residues" evidence="1">
    <location>
        <begin position="82"/>
        <end position="93"/>
    </location>
</feature>
<keyword evidence="4" id="KW-1185">Reference proteome</keyword>
<reference evidence="4" key="1">
    <citation type="journal article" date="2019" name="Int. J. Syst. Evol. Microbiol.">
        <title>The Global Catalogue of Microorganisms (GCM) 10K type strain sequencing project: providing services to taxonomists for standard genome sequencing and annotation.</title>
        <authorList>
            <consortium name="The Broad Institute Genomics Platform"/>
            <consortium name="The Broad Institute Genome Sequencing Center for Infectious Disease"/>
            <person name="Wu L."/>
            <person name="Ma J."/>
        </authorList>
    </citation>
    <scope>NUCLEOTIDE SEQUENCE [LARGE SCALE GENOMIC DNA]</scope>
    <source>
        <strain evidence="4">KCTC 52607</strain>
    </source>
</reference>
<evidence type="ECO:0000313" key="4">
    <source>
        <dbReference type="Proteomes" id="UP001595456"/>
    </source>
</evidence>
<sequence length="93" mass="9105">MPPFRRLALAPLAPLLALAACGDGAAPVTEAGSSSGEVLPGSISDAMLPIDSTRSEPPLIEDTPTAPATGPAGAAPAQAPEDMSEAEPESAAD</sequence>
<gene>
    <name evidence="3" type="ORF">ACFODU_11735</name>
</gene>
<protein>
    <submittedName>
        <fullName evidence="3">Uncharacterized protein</fullName>
    </submittedName>
</protein>
<accession>A0ABV7E9C4</accession>
<evidence type="ECO:0000256" key="2">
    <source>
        <dbReference type="SAM" id="SignalP"/>
    </source>
</evidence>
<dbReference type="PROSITE" id="PS51257">
    <property type="entry name" value="PROKAR_LIPOPROTEIN"/>
    <property type="match status" value="1"/>
</dbReference>
<feature type="region of interest" description="Disordered" evidence="1">
    <location>
        <begin position="25"/>
        <end position="93"/>
    </location>
</feature>
<evidence type="ECO:0000313" key="3">
    <source>
        <dbReference type="EMBL" id="MFC3098459.1"/>
    </source>
</evidence>
<dbReference type="RefSeq" id="WP_336927267.1">
    <property type="nucleotide sequence ID" value="NZ_JBANRO010000012.1"/>
</dbReference>
<name>A0ABV7E9C4_9SPHN</name>
<feature type="chain" id="PRO_5046988313" evidence="2">
    <location>
        <begin position="20"/>
        <end position="93"/>
    </location>
</feature>
<feature type="compositionally biased region" description="Low complexity" evidence="1">
    <location>
        <begin position="63"/>
        <end position="80"/>
    </location>
</feature>
<proteinExistence type="predicted"/>